<sequence>MAVRNWTQNNGLGIIGLIEPRLGVNSISEKIAGMGLQGWTFVDSESHPPRLLVGWDAGKHNLQVIDKSPQWITCEVTGVGAQATVTITFVYGHNKPTYRQALWAHLQDQSSANLTRPWAILGDFNAVLSHADRAGGSLQWPTYMEDFSTCLQQSGLIVVPYTGLRYTWHNGRRDGQAIQHKLDWVLGNQALLDQWPNAHANFLPRVDSDHSPMVLRFMEDHPTSKPPKTFRFLNLWAERDDFMDLIRDNWTIRIQENPFFILTSKLQILKGILNRYHRKTTSHISSRVKEARRKWMVGQVEVDRSPTNQNLHQQERQLADDYHRLCKEEEAFFKQRSRIQWLQLGDKNTAFFHRSLKHRQHRNKIHKL</sequence>
<dbReference type="AlphaFoldDB" id="A0A5N5JIJ6"/>
<gene>
    <name evidence="1" type="ORF">DKX38_023270</name>
</gene>
<dbReference type="PANTHER" id="PTHR33710">
    <property type="entry name" value="BNAC02G09200D PROTEIN"/>
    <property type="match status" value="1"/>
</dbReference>
<dbReference type="SUPFAM" id="SSF56219">
    <property type="entry name" value="DNase I-like"/>
    <property type="match status" value="1"/>
</dbReference>
<evidence type="ECO:0008006" key="3">
    <source>
        <dbReference type="Google" id="ProtNLM"/>
    </source>
</evidence>
<proteinExistence type="predicted"/>
<dbReference type="EMBL" id="VDCV01000016">
    <property type="protein sequence ID" value="KAB5518951.1"/>
    <property type="molecule type" value="Genomic_DNA"/>
</dbReference>
<comment type="caution">
    <text evidence="1">The sequence shown here is derived from an EMBL/GenBank/DDBJ whole genome shotgun (WGS) entry which is preliminary data.</text>
</comment>
<dbReference type="Proteomes" id="UP000326939">
    <property type="component" value="Chromosome 16"/>
</dbReference>
<evidence type="ECO:0000313" key="1">
    <source>
        <dbReference type="EMBL" id="KAB5518951.1"/>
    </source>
</evidence>
<dbReference type="InterPro" id="IPR036691">
    <property type="entry name" value="Endo/exonu/phosph_ase_sf"/>
</dbReference>
<accession>A0A5N5JIJ6</accession>
<reference evidence="2" key="1">
    <citation type="journal article" date="2019" name="Gigascience">
        <title>De novo genome assembly of the endangered Acer yangbiense, a plant species with extremely small populations endemic to Yunnan Province, China.</title>
        <authorList>
            <person name="Yang J."/>
            <person name="Wariss H.M."/>
            <person name="Tao L."/>
            <person name="Zhang R."/>
            <person name="Yun Q."/>
            <person name="Hollingsworth P."/>
            <person name="Dao Z."/>
            <person name="Luo G."/>
            <person name="Guo H."/>
            <person name="Ma Y."/>
            <person name="Sun W."/>
        </authorList>
    </citation>
    <scope>NUCLEOTIDE SEQUENCE [LARGE SCALE GENOMIC DNA]</scope>
    <source>
        <strain evidence="2">cv. br00</strain>
    </source>
</reference>
<dbReference type="Gene3D" id="3.60.10.10">
    <property type="entry name" value="Endonuclease/exonuclease/phosphatase"/>
    <property type="match status" value="1"/>
</dbReference>
<organism evidence="1 2">
    <name type="scientific">Salix brachista</name>
    <dbReference type="NCBI Taxonomy" id="2182728"/>
    <lineage>
        <taxon>Eukaryota</taxon>
        <taxon>Viridiplantae</taxon>
        <taxon>Streptophyta</taxon>
        <taxon>Embryophyta</taxon>
        <taxon>Tracheophyta</taxon>
        <taxon>Spermatophyta</taxon>
        <taxon>Magnoliopsida</taxon>
        <taxon>eudicotyledons</taxon>
        <taxon>Gunneridae</taxon>
        <taxon>Pentapetalae</taxon>
        <taxon>rosids</taxon>
        <taxon>fabids</taxon>
        <taxon>Malpighiales</taxon>
        <taxon>Salicaceae</taxon>
        <taxon>Saliceae</taxon>
        <taxon>Salix</taxon>
    </lineage>
</organism>
<name>A0A5N5JIJ6_9ROSI</name>
<keyword evidence="2" id="KW-1185">Reference proteome</keyword>
<protein>
    <recommendedName>
        <fullName evidence="3">Endonuclease/exonuclease/phosphatase domain-containing protein</fullName>
    </recommendedName>
</protein>
<evidence type="ECO:0000313" key="2">
    <source>
        <dbReference type="Proteomes" id="UP000326939"/>
    </source>
</evidence>
<dbReference type="PANTHER" id="PTHR33710:SF71">
    <property type="entry name" value="ENDONUCLEASE_EXONUCLEASE_PHOSPHATASE DOMAIN-CONTAINING PROTEIN"/>
    <property type="match status" value="1"/>
</dbReference>